<keyword evidence="5" id="KW-0276">Fatty acid metabolism</keyword>
<dbReference type="FunFam" id="3.40.47.10:FF:000024">
    <property type="entry name" value="3-oxoacyl-[acyl-carrier-protein] synthase, mitochondrial"/>
    <property type="match status" value="1"/>
</dbReference>
<evidence type="ECO:0000256" key="4">
    <source>
        <dbReference type="ARBA" id="ARBA00022679"/>
    </source>
</evidence>
<dbReference type="InterPro" id="IPR020841">
    <property type="entry name" value="PKS_Beta-ketoAc_synthase_dom"/>
</dbReference>
<protein>
    <recommendedName>
        <fullName evidence="17">3-oxoacyl-[acyl-carrier-protein] synthase</fullName>
    </recommendedName>
</protein>
<proteinExistence type="inferred from homology"/>
<dbReference type="InterPro" id="IPR014031">
    <property type="entry name" value="Ketoacyl_synth_C"/>
</dbReference>
<dbReference type="PIRSF" id="PIRSF000447">
    <property type="entry name" value="KAS_II"/>
    <property type="match status" value="1"/>
</dbReference>
<dbReference type="GO" id="GO:0006633">
    <property type="term" value="P:fatty acid biosynthetic process"/>
    <property type="evidence" value="ECO:0007669"/>
    <property type="project" value="UniProtKB-KW"/>
</dbReference>
<comment type="catalytic activity">
    <reaction evidence="10">
        <text>tetradecanoyl-[ACP] + malonyl-[ACP] + H(+) = 3-oxohexadecanoyl-[ACP] + holo-[ACP] + CO2</text>
        <dbReference type="Rhea" id="RHEA:41900"/>
        <dbReference type="Rhea" id="RHEA-COMP:9623"/>
        <dbReference type="Rhea" id="RHEA-COMP:9648"/>
        <dbReference type="Rhea" id="RHEA-COMP:9649"/>
        <dbReference type="Rhea" id="RHEA-COMP:9685"/>
        <dbReference type="ChEBI" id="CHEBI:15378"/>
        <dbReference type="ChEBI" id="CHEBI:16526"/>
        <dbReference type="ChEBI" id="CHEBI:64479"/>
        <dbReference type="ChEBI" id="CHEBI:78449"/>
        <dbReference type="ChEBI" id="CHEBI:78477"/>
        <dbReference type="ChEBI" id="CHEBI:78478"/>
    </reaction>
    <physiologicalReaction direction="left-to-right" evidence="10">
        <dbReference type="Rhea" id="RHEA:41901"/>
    </physiologicalReaction>
</comment>
<dbReference type="PANTHER" id="PTHR11712:SF336">
    <property type="entry name" value="3-OXOACYL-[ACYL-CARRIER-PROTEIN] SYNTHASE, MITOCHONDRIAL"/>
    <property type="match status" value="1"/>
</dbReference>
<evidence type="ECO:0000256" key="1">
    <source>
        <dbReference type="ARBA" id="ARBA00005194"/>
    </source>
</evidence>
<evidence type="ECO:0000256" key="11">
    <source>
        <dbReference type="ARBA" id="ARBA00047578"/>
    </source>
</evidence>
<dbReference type="EnsemblMetazoa" id="G20438.5">
    <property type="protein sequence ID" value="G20438.5:cds"/>
    <property type="gene ID" value="G20438"/>
</dbReference>
<keyword evidence="8" id="KW-0012">Acyltransferase</keyword>
<evidence type="ECO:0000256" key="13">
    <source>
        <dbReference type="ARBA" id="ARBA00049109"/>
    </source>
</evidence>
<dbReference type="Pfam" id="PF02801">
    <property type="entry name" value="Ketoacyl-synt_C"/>
    <property type="match status" value="1"/>
</dbReference>
<comment type="catalytic activity">
    <reaction evidence="14">
        <text>butanoyl-[ACP] + malonyl-[ACP] + H(+) = 3-oxohexanoyl-[ACP] + holo-[ACP] + CO2</text>
        <dbReference type="Rhea" id="RHEA:41820"/>
        <dbReference type="Rhea" id="RHEA-COMP:9623"/>
        <dbReference type="Rhea" id="RHEA-COMP:9628"/>
        <dbReference type="Rhea" id="RHEA-COMP:9629"/>
        <dbReference type="Rhea" id="RHEA-COMP:9685"/>
        <dbReference type="ChEBI" id="CHEBI:15378"/>
        <dbReference type="ChEBI" id="CHEBI:16526"/>
        <dbReference type="ChEBI" id="CHEBI:64479"/>
        <dbReference type="ChEBI" id="CHEBI:78449"/>
        <dbReference type="ChEBI" id="CHEBI:78454"/>
        <dbReference type="ChEBI" id="CHEBI:78456"/>
    </reaction>
    <physiologicalReaction direction="left-to-right" evidence="14">
        <dbReference type="Rhea" id="RHEA:41821"/>
    </physiologicalReaction>
</comment>
<dbReference type="InterPro" id="IPR017568">
    <property type="entry name" value="3-oxoacyl-ACP_synth-2"/>
</dbReference>
<evidence type="ECO:0000256" key="19">
    <source>
        <dbReference type="RuleBase" id="RU003694"/>
    </source>
</evidence>
<comment type="similarity">
    <text evidence="2 17 19">Belongs to the thiolase-like superfamily. Beta-ketoacyl-ACP synthases family.</text>
</comment>
<evidence type="ECO:0000256" key="18">
    <source>
        <dbReference type="PIRSR" id="PIRSR000447-1"/>
    </source>
</evidence>
<reference evidence="21" key="1">
    <citation type="submission" date="2022-08" db="UniProtKB">
        <authorList>
            <consortium name="EnsemblMetazoa"/>
        </authorList>
    </citation>
    <scope>IDENTIFICATION</scope>
    <source>
        <strain evidence="21">05x7-T-G4-1.051#20</strain>
    </source>
</reference>
<evidence type="ECO:0000256" key="16">
    <source>
        <dbReference type="ARBA" id="ARBA00054575"/>
    </source>
</evidence>
<comment type="catalytic activity">
    <reaction evidence="12">
        <text>a fatty acyl-[ACP] + malonyl-[ACP] + H(+) = a 3-oxoacyl-[ACP] + holo-[ACP] + CO2</text>
        <dbReference type="Rhea" id="RHEA:22836"/>
        <dbReference type="Rhea" id="RHEA-COMP:9623"/>
        <dbReference type="Rhea" id="RHEA-COMP:9685"/>
        <dbReference type="Rhea" id="RHEA-COMP:9916"/>
        <dbReference type="Rhea" id="RHEA-COMP:14125"/>
        <dbReference type="ChEBI" id="CHEBI:15378"/>
        <dbReference type="ChEBI" id="CHEBI:16526"/>
        <dbReference type="ChEBI" id="CHEBI:64479"/>
        <dbReference type="ChEBI" id="CHEBI:78449"/>
        <dbReference type="ChEBI" id="CHEBI:78776"/>
        <dbReference type="ChEBI" id="CHEBI:138651"/>
        <dbReference type="EC" id="2.3.1.41"/>
    </reaction>
    <physiologicalReaction direction="left-to-right" evidence="12">
        <dbReference type="Rhea" id="RHEA:22837"/>
    </physiologicalReaction>
</comment>
<dbReference type="Gene3D" id="3.40.47.10">
    <property type="match status" value="1"/>
</dbReference>
<keyword evidence="4 17" id="KW-0808">Transferase</keyword>
<organism evidence="21 22">
    <name type="scientific">Magallana gigas</name>
    <name type="common">Pacific oyster</name>
    <name type="synonym">Crassostrea gigas</name>
    <dbReference type="NCBI Taxonomy" id="29159"/>
    <lineage>
        <taxon>Eukaryota</taxon>
        <taxon>Metazoa</taxon>
        <taxon>Spiralia</taxon>
        <taxon>Lophotrochozoa</taxon>
        <taxon>Mollusca</taxon>
        <taxon>Bivalvia</taxon>
        <taxon>Autobranchia</taxon>
        <taxon>Pteriomorphia</taxon>
        <taxon>Ostreida</taxon>
        <taxon>Ostreoidea</taxon>
        <taxon>Ostreidae</taxon>
        <taxon>Magallana</taxon>
    </lineage>
</organism>
<dbReference type="InterPro" id="IPR014030">
    <property type="entry name" value="Ketoacyl_synth_N"/>
</dbReference>
<dbReference type="EnsemblMetazoa" id="G20438.2">
    <property type="protein sequence ID" value="G20438.2:cds"/>
    <property type="gene ID" value="G20438"/>
</dbReference>
<comment type="catalytic activity">
    <reaction evidence="9">
        <text>hexanoyl-[ACP] + malonyl-[ACP] + H(+) = 3-oxooctanoyl-[ACP] + holo-[ACP] + CO2</text>
        <dbReference type="Rhea" id="RHEA:41836"/>
        <dbReference type="Rhea" id="RHEA-COMP:9623"/>
        <dbReference type="Rhea" id="RHEA-COMP:9632"/>
        <dbReference type="Rhea" id="RHEA-COMP:9633"/>
        <dbReference type="Rhea" id="RHEA-COMP:9685"/>
        <dbReference type="ChEBI" id="CHEBI:15378"/>
        <dbReference type="ChEBI" id="CHEBI:16526"/>
        <dbReference type="ChEBI" id="CHEBI:64479"/>
        <dbReference type="ChEBI" id="CHEBI:78449"/>
        <dbReference type="ChEBI" id="CHEBI:78459"/>
        <dbReference type="ChEBI" id="CHEBI:78460"/>
    </reaction>
    <physiologicalReaction direction="left-to-right" evidence="9">
        <dbReference type="Rhea" id="RHEA:41837"/>
    </physiologicalReaction>
</comment>
<dbReference type="OMA" id="QIGHCLG"/>
<dbReference type="GO" id="GO:0004315">
    <property type="term" value="F:3-oxoacyl-[acyl-carrier-protein] synthase activity"/>
    <property type="evidence" value="ECO:0007669"/>
    <property type="project" value="UniProtKB-EC"/>
</dbReference>
<keyword evidence="3 17" id="KW-0444">Lipid biosynthesis</keyword>
<evidence type="ECO:0000256" key="12">
    <source>
        <dbReference type="ARBA" id="ARBA00048506"/>
    </source>
</evidence>
<name>A0A8W8JQ21_MAGGI</name>
<dbReference type="InterPro" id="IPR016039">
    <property type="entry name" value="Thiolase-like"/>
</dbReference>
<dbReference type="PROSITE" id="PS00606">
    <property type="entry name" value="KS3_1"/>
    <property type="match status" value="1"/>
</dbReference>
<evidence type="ECO:0000259" key="20">
    <source>
        <dbReference type="PROSITE" id="PS52004"/>
    </source>
</evidence>
<evidence type="ECO:0000256" key="17">
    <source>
        <dbReference type="PIRNR" id="PIRNR000447"/>
    </source>
</evidence>
<dbReference type="NCBIfam" id="TIGR03150">
    <property type="entry name" value="fabF"/>
    <property type="match status" value="1"/>
</dbReference>
<evidence type="ECO:0000256" key="7">
    <source>
        <dbReference type="ARBA" id="ARBA00023160"/>
    </source>
</evidence>
<keyword evidence="6" id="KW-0443">Lipid metabolism</keyword>
<evidence type="ECO:0000313" key="21">
    <source>
        <dbReference type="EnsemblMetazoa" id="G20438.2:cds"/>
    </source>
</evidence>
<dbReference type="GO" id="GO:0005739">
    <property type="term" value="C:mitochondrion"/>
    <property type="evidence" value="ECO:0007669"/>
    <property type="project" value="TreeGrafter"/>
</dbReference>
<comment type="catalytic activity">
    <reaction evidence="11">
        <text>dodecanoyl-[ACP] + malonyl-[ACP] + H(+) = 3-oxotetradecanoyl-[ACP] + holo-[ACP] + CO2</text>
        <dbReference type="Rhea" id="RHEA:41884"/>
        <dbReference type="Rhea" id="RHEA-COMP:9623"/>
        <dbReference type="Rhea" id="RHEA-COMP:9644"/>
        <dbReference type="Rhea" id="RHEA-COMP:9645"/>
        <dbReference type="Rhea" id="RHEA-COMP:9685"/>
        <dbReference type="ChEBI" id="CHEBI:15378"/>
        <dbReference type="ChEBI" id="CHEBI:16526"/>
        <dbReference type="ChEBI" id="CHEBI:64479"/>
        <dbReference type="ChEBI" id="CHEBI:65264"/>
        <dbReference type="ChEBI" id="CHEBI:78449"/>
        <dbReference type="ChEBI" id="CHEBI:78473"/>
    </reaction>
    <physiologicalReaction direction="left-to-right" evidence="11">
        <dbReference type="Rhea" id="RHEA:41885"/>
    </physiologicalReaction>
</comment>
<evidence type="ECO:0000256" key="6">
    <source>
        <dbReference type="ARBA" id="ARBA00023098"/>
    </source>
</evidence>
<evidence type="ECO:0000256" key="10">
    <source>
        <dbReference type="ARBA" id="ARBA00047451"/>
    </source>
</evidence>
<keyword evidence="7 17" id="KW-0275">Fatty acid biosynthesis</keyword>
<evidence type="ECO:0000256" key="5">
    <source>
        <dbReference type="ARBA" id="ARBA00022832"/>
    </source>
</evidence>
<evidence type="ECO:0000256" key="14">
    <source>
        <dbReference type="ARBA" id="ARBA00049449"/>
    </source>
</evidence>
<sequence length="428" mass="45861">MTLPARLIPARRVVVTGVGLVTCLGIGKNKVWNRLINGDRCGIRRIKDEEFPPSIPCKIAGYIPEGATDLFTATEQRHLSEGIMYTLTAAEEALTDANWKPSTQEQLEKTGVAVGMGLNGMKEIYTTADRLFNKGYREVNPFFMPKILINMAAGHVSLKYGFQGPNHAVSTACTTGLHAVGDAFRFIQRGEADVMVAGSAEESPNPLIVAGFSRMRALCTKFNDCPAEASRPFDKDRDGFVMSEGAGILILEEMSHAINRGASIYAEVLGYGLSGDAHHMTAPRTDGQGAYRCMMAAIKDAGVNPEDIGYINAHATSTPLGDRAESQAIGRIFKECNHKPLVSSTKGALGHMLGAAGCVEAVITVLSCHSGVAPPTLNLHQPDTGVELDYVPLVSRKWNADVRTALTNSFGFGGTNGTLCIRSFSDPV</sequence>
<dbReference type="OrthoDB" id="5334845at2759"/>
<dbReference type="InterPro" id="IPR000794">
    <property type="entry name" value="Beta-ketoacyl_synthase"/>
</dbReference>
<evidence type="ECO:0000256" key="2">
    <source>
        <dbReference type="ARBA" id="ARBA00008467"/>
    </source>
</evidence>
<feature type="active site" description="For beta-ketoacyl synthase activity" evidence="18">
    <location>
        <position position="173"/>
    </location>
</feature>
<dbReference type="Proteomes" id="UP000005408">
    <property type="component" value="Unassembled WGS sequence"/>
</dbReference>
<accession>A0A8W8JQ21</accession>
<dbReference type="PROSITE" id="PS52004">
    <property type="entry name" value="KS3_2"/>
    <property type="match status" value="1"/>
</dbReference>
<dbReference type="NCBIfam" id="NF005589">
    <property type="entry name" value="PRK07314.1"/>
    <property type="match status" value="1"/>
</dbReference>
<comment type="pathway">
    <text evidence="1">Lipid metabolism; fatty acid biosynthesis.</text>
</comment>
<dbReference type="InterPro" id="IPR018201">
    <property type="entry name" value="Ketoacyl_synth_AS"/>
</dbReference>
<feature type="domain" description="Ketosynthase family 3 (KS3)" evidence="20">
    <location>
        <begin position="10"/>
        <end position="423"/>
    </location>
</feature>
<comment type="function">
    <text evidence="16">May play a role in the biosynthesis of lipoic acid as well as longer chain fatty acids required for optimal mitochondrial function.</text>
</comment>
<evidence type="ECO:0000313" key="22">
    <source>
        <dbReference type="Proteomes" id="UP000005408"/>
    </source>
</evidence>
<evidence type="ECO:0000256" key="8">
    <source>
        <dbReference type="ARBA" id="ARBA00023315"/>
    </source>
</evidence>
<dbReference type="AlphaFoldDB" id="A0A8W8JQ21"/>
<evidence type="ECO:0000256" key="3">
    <source>
        <dbReference type="ARBA" id="ARBA00022516"/>
    </source>
</evidence>
<keyword evidence="22" id="KW-1185">Reference proteome</keyword>
<evidence type="ECO:0000256" key="15">
    <source>
        <dbReference type="ARBA" id="ARBA00049533"/>
    </source>
</evidence>
<dbReference type="CDD" id="cd00834">
    <property type="entry name" value="KAS_I_II"/>
    <property type="match status" value="1"/>
</dbReference>
<dbReference type="SUPFAM" id="SSF53901">
    <property type="entry name" value="Thiolase-like"/>
    <property type="match status" value="2"/>
</dbReference>
<comment type="catalytic activity">
    <reaction evidence="13">
        <text>decanoyl-[ACP] + malonyl-[ACP] + H(+) = 3-oxododecanoyl-[ACP] + holo-[ACP] + CO2</text>
        <dbReference type="Rhea" id="RHEA:41868"/>
        <dbReference type="Rhea" id="RHEA-COMP:9623"/>
        <dbReference type="Rhea" id="RHEA-COMP:9640"/>
        <dbReference type="Rhea" id="RHEA-COMP:9641"/>
        <dbReference type="Rhea" id="RHEA-COMP:9685"/>
        <dbReference type="ChEBI" id="CHEBI:15378"/>
        <dbReference type="ChEBI" id="CHEBI:16526"/>
        <dbReference type="ChEBI" id="CHEBI:64479"/>
        <dbReference type="ChEBI" id="CHEBI:78449"/>
        <dbReference type="ChEBI" id="CHEBI:78468"/>
        <dbReference type="ChEBI" id="CHEBI:78469"/>
    </reaction>
    <physiologicalReaction direction="left-to-right" evidence="13">
        <dbReference type="Rhea" id="RHEA:41869"/>
    </physiologicalReaction>
</comment>
<evidence type="ECO:0000256" key="9">
    <source>
        <dbReference type="ARBA" id="ARBA00047394"/>
    </source>
</evidence>
<dbReference type="FunFam" id="3.40.47.10:FF:000015">
    <property type="entry name" value="3-oxoacyl-[acyl-carrier-protein] synthase, mitochondrial"/>
    <property type="match status" value="1"/>
</dbReference>
<dbReference type="PANTHER" id="PTHR11712">
    <property type="entry name" value="POLYKETIDE SYNTHASE-RELATED"/>
    <property type="match status" value="1"/>
</dbReference>
<dbReference type="SMART" id="SM00825">
    <property type="entry name" value="PKS_KS"/>
    <property type="match status" value="1"/>
</dbReference>
<dbReference type="Pfam" id="PF00109">
    <property type="entry name" value="ketoacyl-synt"/>
    <property type="match status" value="1"/>
</dbReference>
<comment type="catalytic activity">
    <reaction evidence="15">
        <text>octanoyl-[ACP] + malonyl-[ACP] + H(+) = 3-oxodecanoyl-[ACP] + holo-[ACP] + CO2</text>
        <dbReference type="Rhea" id="RHEA:41852"/>
        <dbReference type="Rhea" id="RHEA-COMP:9623"/>
        <dbReference type="Rhea" id="RHEA-COMP:9636"/>
        <dbReference type="Rhea" id="RHEA-COMP:9637"/>
        <dbReference type="Rhea" id="RHEA-COMP:9685"/>
        <dbReference type="ChEBI" id="CHEBI:15378"/>
        <dbReference type="ChEBI" id="CHEBI:16526"/>
        <dbReference type="ChEBI" id="CHEBI:64479"/>
        <dbReference type="ChEBI" id="CHEBI:78449"/>
        <dbReference type="ChEBI" id="CHEBI:78463"/>
        <dbReference type="ChEBI" id="CHEBI:78464"/>
    </reaction>
    <physiologicalReaction direction="left-to-right" evidence="15">
        <dbReference type="Rhea" id="RHEA:41853"/>
    </physiologicalReaction>
</comment>